<organism evidence="3 4">
    <name type="scientific">Brachybacterium muris UCD-AY4</name>
    <dbReference type="NCBI Taxonomy" id="1249481"/>
    <lineage>
        <taxon>Bacteria</taxon>
        <taxon>Bacillati</taxon>
        <taxon>Actinomycetota</taxon>
        <taxon>Actinomycetes</taxon>
        <taxon>Micrococcales</taxon>
        <taxon>Dermabacteraceae</taxon>
        <taxon>Brachybacterium</taxon>
    </lineage>
</organism>
<dbReference type="STRING" id="1249481.D641_0108995"/>
<name>A0A022KXN1_9MICO</name>
<accession>A0A022KXN1</accession>
<dbReference type="EMBL" id="AORC01000010">
    <property type="protein sequence ID" value="EYT49191.1"/>
    <property type="molecule type" value="Genomic_DNA"/>
</dbReference>
<sequence length="325" mass="35381">MTSPKVSVIIPCFKAHSTIALQLASLSDQIDAPPFEVILVDNDAAQRLHEAAAGYLHSSAFELRIVNAHEHQGSSYARNVGISHARAESLLFCDADDVVSRTWVRNGHLSTLDSGFWSGGSTLLAEEPFAAGLEAVRRAFDTPPPDWHAPTDKQPGLLPVLMAGNFGSFRSTLLELQGFDQGFAYYGDDNDLAFRARRAGHRVPVAETVRIGYRGKQSTRQRMRRGFHDARARQRLLIVHGITSQSPVPPWPVDIARCLAATILIPFRRSVSPFDVAMRWSHALGNASGALRFGWPRTAPPSTPGLGLTAPSAHHGNPSEARTTA</sequence>
<feature type="region of interest" description="Disordered" evidence="1">
    <location>
        <begin position="302"/>
        <end position="325"/>
    </location>
</feature>
<dbReference type="HOGENOM" id="CLU_025996_19_6_11"/>
<gene>
    <name evidence="3" type="ORF">D641_0108995</name>
</gene>
<evidence type="ECO:0000313" key="4">
    <source>
        <dbReference type="Proteomes" id="UP000019754"/>
    </source>
</evidence>
<dbReference type="PANTHER" id="PTHR43685:SF2">
    <property type="entry name" value="GLYCOSYLTRANSFERASE 2-LIKE DOMAIN-CONTAINING PROTEIN"/>
    <property type="match status" value="1"/>
</dbReference>
<evidence type="ECO:0000259" key="2">
    <source>
        <dbReference type="Pfam" id="PF00535"/>
    </source>
</evidence>
<feature type="domain" description="Glycosyltransferase 2-like" evidence="2">
    <location>
        <begin position="7"/>
        <end position="105"/>
    </location>
</feature>
<proteinExistence type="predicted"/>
<protein>
    <recommendedName>
        <fullName evidence="2">Glycosyltransferase 2-like domain-containing protein</fullName>
    </recommendedName>
</protein>
<reference evidence="3 4" key="1">
    <citation type="journal article" date="2013" name="Genome Announc.">
        <title>Draft genome sequence of an Actinobacterium, Brachybacterium muris strain UCD-AY4.</title>
        <authorList>
            <person name="Lo J.R."/>
            <person name="Lang J.M."/>
            <person name="Darling A.E."/>
            <person name="Eisen J.A."/>
            <person name="Coil D.A."/>
        </authorList>
    </citation>
    <scope>NUCLEOTIDE SEQUENCE [LARGE SCALE GENOMIC DNA]</scope>
    <source>
        <strain evidence="3 4">UCD-AY4</strain>
    </source>
</reference>
<dbReference type="AlphaFoldDB" id="A0A022KXN1"/>
<dbReference type="CDD" id="cd00761">
    <property type="entry name" value="Glyco_tranf_GTA_type"/>
    <property type="match status" value="1"/>
</dbReference>
<dbReference type="InterPro" id="IPR029044">
    <property type="entry name" value="Nucleotide-diphossugar_trans"/>
</dbReference>
<evidence type="ECO:0000313" key="3">
    <source>
        <dbReference type="EMBL" id="EYT49191.1"/>
    </source>
</evidence>
<dbReference type="Proteomes" id="UP000019754">
    <property type="component" value="Unassembled WGS sequence"/>
</dbReference>
<keyword evidence="4" id="KW-1185">Reference proteome</keyword>
<comment type="caution">
    <text evidence="3">The sequence shown here is derived from an EMBL/GenBank/DDBJ whole genome shotgun (WGS) entry which is preliminary data.</text>
</comment>
<evidence type="ECO:0000256" key="1">
    <source>
        <dbReference type="SAM" id="MobiDB-lite"/>
    </source>
</evidence>
<dbReference type="SUPFAM" id="SSF53448">
    <property type="entry name" value="Nucleotide-diphospho-sugar transferases"/>
    <property type="match status" value="1"/>
</dbReference>
<dbReference type="Pfam" id="PF00535">
    <property type="entry name" value="Glycos_transf_2"/>
    <property type="match status" value="1"/>
</dbReference>
<dbReference type="InterPro" id="IPR050834">
    <property type="entry name" value="Glycosyltransf_2"/>
</dbReference>
<dbReference type="RefSeq" id="WP_017823329.1">
    <property type="nucleotide sequence ID" value="NZ_AORC01000010.1"/>
</dbReference>
<dbReference type="Gene3D" id="3.90.550.10">
    <property type="entry name" value="Spore Coat Polysaccharide Biosynthesis Protein SpsA, Chain A"/>
    <property type="match status" value="1"/>
</dbReference>
<dbReference type="PANTHER" id="PTHR43685">
    <property type="entry name" value="GLYCOSYLTRANSFERASE"/>
    <property type="match status" value="1"/>
</dbReference>
<dbReference type="InterPro" id="IPR001173">
    <property type="entry name" value="Glyco_trans_2-like"/>
</dbReference>